<dbReference type="PANTHER" id="PTHR43884:SF11">
    <property type="entry name" value="VERY LONG-CHAIN SPECIFIC ACYL-COA DEHYDROGENASE, MITOCHONDRIAL"/>
    <property type="match status" value="1"/>
</dbReference>
<reference evidence="2 3" key="1">
    <citation type="submission" date="2024-10" db="EMBL/GenBank/DDBJ databases">
        <authorList>
            <person name="Kim D."/>
        </authorList>
    </citation>
    <scope>NUCLEOTIDE SEQUENCE [LARGE SCALE GENOMIC DNA]</scope>
    <source>
        <strain evidence="2">BH-2024</strain>
    </source>
</reference>
<dbReference type="Gene3D" id="1.10.540.10">
    <property type="entry name" value="Acyl-CoA dehydrogenase/oxidase, N-terminal domain"/>
    <property type="match status" value="1"/>
</dbReference>
<evidence type="ECO:0000313" key="3">
    <source>
        <dbReference type="Proteomes" id="UP001620626"/>
    </source>
</evidence>
<comment type="caution">
    <text evidence="2">The sequence shown here is derived from an EMBL/GenBank/DDBJ whole genome shotgun (WGS) entry which is preliminary data.</text>
</comment>
<proteinExistence type="predicted"/>
<evidence type="ECO:0000259" key="1">
    <source>
        <dbReference type="Pfam" id="PF02771"/>
    </source>
</evidence>
<name>A0ABD2HPJ2_9BILA</name>
<gene>
    <name evidence="2" type="ORF">niasHT_031522</name>
</gene>
<dbReference type="Pfam" id="PF02771">
    <property type="entry name" value="Acyl-CoA_dh_N"/>
    <property type="match status" value="1"/>
</dbReference>
<dbReference type="AlphaFoldDB" id="A0ABD2HPJ2"/>
<dbReference type="InterPro" id="IPR037069">
    <property type="entry name" value="AcylCoA_DH/ox_N_sf"/>
</dbReference>
<dbReference type="SUPFAM" id="SSF56645">
    <property type="entry name" value="Acyl-CoA dehydrogenase NM domain-like"/>
    <property type="match status" value="1"/>
</dbReference>
<dbReference type="EMBL" id="JBICBT010001393">
    <property type="protein sequence ID" value="KAL3069574.1"/>
    <property type="molecule type" value="Genomic_DNA"/>
</dbReference>
<dbReference type="InterPro" id="IPR009100">
    <property type="entry name" value="AcylCoA_DH/oxidase_NM_dom_sf"/>
</dbReference>
<feature type="domain" description="Acyl-CoA dehydrogenase/oxidase N-terminal" evidence="1">
    <location>
        <begin position="55"/>
        <end position="156"/>
    </location>
</feature>
<dbReference type="InterPro" id="IPR013786">
    <property type="entry name" value="AcylCoA_DH/ox_N"/>
</dbReference>
<protein>
    <recommendedName>
        <fullName evidence="1">Acyl-CoA dehydrogenase/oxidase N-terminal domain-containing protein</fullName>
    </recommendedName>
</protein>
<dbReference type="Proteomes" id="UP001620626">
    <property type="component" value="Unassembled WGS sequence"/>
</dbReference>
<evidence type="ECO:0000313" key="2">
    <source>
        <dbReference type="EMBL" id="KAL3069574.1"/>
    </source>
</evidence>
<organism evidence="2 3">
    <name type="scientific">Heterodera trifolii</name>
    <dbReference type="NCBI Taxonomy" id="157864"/>
    <lineage>
        <taxon>Eukaryota</taxon>
        <taxon>Metazoa</taxon>
        <taxon>Ecdysozoa</taxon>
        <taxon>Nematoda</taxon>
        <taxon>Chromadorea</taxon>
        <taxon>Rhabditida</taxon>
        <taxon>Tylenchina</taxon>
        <taxon>Tylenchomorpha</taxon>
        <taxon>Tylenchoidea</taxon>
        <taxon>Heteroderidae</taxon>
        <taxon>Heteroderinae</taxon>
        <taxon>Heterodera</taxon>
    </lineage>
</organism>
<keyword evidence="3" id="KW-1185">Reference proteome</keyword>
<sequence>MINYPPARRQLQRDPLPRNPLIIFTPNDESCRITTRAQLGQVFPYPLRLDDEQRETLQMVVAQSSKFLEQVNNPDKNDEHAKIPPKVLAQFRELGAFGALVPERWHGAGLNNTQMARLAELVGASDLGFPLATRAFCCTAPMRRRDKYLPDLATGKNSPVFASLSPTRDRMQIQFELARRNQRERGQNLDQQRRLCGRVHRFCEDTHQTSGRHYQGKSVGIHCGARFGR</sequence>
<dbReference type="PANTHER" id="PTHR43884">
    <property type="entry name" value="ACYL-COA DEHYDROGENASE"/>
    <property type="match status" value="1"/>
</dbReference>
<accession>A0ABD2HPJ2</accession>